<proteinExistence type="predicted"/>
<sequence length="274" mass="30136">MGKFPYNERLCFQPSLHCSIMKKPDRCYHLPRWLRSNFKQLRSSGLVAFIILFLVEKLVMMITSTSSCALLSCLSVYQTIPTGSISAPTHELQDSTSPERGLGTSVLCGGEGGGGGALSIPLKSSRFPLPAPPGLTAQLGVCHHWDNNRATCDLSNPLGAATRVRRPRSLIPKQHSWVFRRTHPLSCRWNQYQHQLLLNVTRRCPGTGDRLLLHVPAALQNKGKDQDSHQIELNVSLGACGWAAPSASLSPSRGSRGFHPLLRQHQPWAASSFS</sequence>
<comment type="caution">
    <text evidence="1">The sequence shown here is derived from an EMBL/GenBank/DDBJ whole genome shotgun (WGS) entry which is preliminary data.</text>
</comment>
<dbReference type="Proteomes" id="UP000190648">
    <property type="component" value="Unassembled WGS sequence"/>
</dbReference>
<reference evidence="1 2" key="1">
    <citation type="submission" date="2016-02" db="EMBL/GenBank/DDBJ databases">
        <title>Band-tailed pigeon sequencing and assembly.</title>
        <authorList>
            <person name="Soares A.E."/>
            <person name="Novak B.J."/>
            <person name="Rice E.S."/>
            <person name="O'Connell B."/>
            <person name="Chang D."/>
            <person name="Weber S."/>
            <person name="Shapiro B."/>
        </authorList>
    </citation>
    <scope>NUCLEOTIDE SEQUENCE [LARGE SCALE GENOMIC DNA]</scope>
    <source>
        <strain evidence="1">BTP2013</strain>
        <tissue evidence="1">Blood</tissue>
    </source>
</reference>
<evidence type="ECO:0000313" key="2">
    <source>
        <dbReference type="Proteomes" id="UP000190648"/>
    </source>
</evidence>
<name>A0A1V4KTY8_PATFA</name>
<organism evidence="1 2">
    <name type="scientific">Patagioenas fasciata monilis</name>
    <dbReference type="NCBI Taxonomy" id="372326"/>
    <lineage>
        <taxon>Eukaryota</taxon>
        <taxon>Metazoa</taxon>
        <taxon>Chordata</taxon>
        <taxon>Craniata</taxon>
        <taxon>Vertebrata</taxon>
        <taxon>Euteleostomi</taxon>
        <taxon>Archelosauria</taxon>
        <taxon>Archosauria</taxon>
        <taxon>Dinosauria</taxon>
        <taxon>Saurischia</taxon>
        <taxon>Theropoda</taxon>
        <taxon>Coelurosauria</taxon>
        <taxon>Aves</taxon>
        <taxon>Neognathae</taxon>
        <taxon>Neoaves</taxon>
        <taxon>Columbimorphae</taxon>
        <taxon>Columbiformes</taxon>
        <taxon>Columbidae</taxon>
        <taxon>Patagioenas</taxon>
    </lineage>
</organism>
<evidence type="ECO:0000313" key="1">
    <source>
        <dbReference type="EMBL" id="OPJ87882.1"/>
    </source>
</evidence>
<dbReference type="AlphaFoldDB" id="A0A1V4KTY8"/>
<gene>
    <name evidence="1" type="ORF">AV530_007956</name>
</gene>
<keyword evidence="2" id="KW-1185">Reference proteome</keyword>
<protein>
    <submittedName>
        <fullName evidence="1">Uncharacterized protein</fullName>
    </submittedName>
</protein>
<dbReference type="EMBL" id="LSYS01001584">
    <property type="protein sequence ID" value="OPJ87882.1"/>
    <property type="molecule type" value="Genomic_DNA"/>
</dbReference>
<accession>A0A1V4KTY8</accession>